<dbReference type="Pfam" id="PF08982">
    <property type="entry name" value="AtaL"/>
    <property type="match status" value="1"/>
</dbReference>
<organism evidence="2 3">
    <name type="scientific">Cryomyces minteri</name>
    <dbReference type="NCBI Taxonomy" id="331657"/>
    <lineage>
        <taxon>Eukaryota</taxon>
        <taxon>Fungi</taxon>
        <taxon>Dikarya</taxon>
        <taxon>Ascomycota</taxon>
        <taxon>Pezizomycotina</taxon>
        <taxon>Dothideomycetes</taxon>
        <taxon>Dothideomycetes incertae sedis</taxon>
        <taxon>Cryomyces</taxon>
    </lineage>
</organism>
<sequence>MVTLNLAYTAPINPPSASPVLTSPQLWAGLQRKIRHAQEFVPAIVSCTVLDEQKEDNGSVTVTREVQFKEGYGPKEPVDFHQPDGSTISNIISDGPSGQPSDFSMTYTFQWLHPEIERGSKEEAEALAMRKKTAKMAVEKSIESIRRMVKEGEIA</sequence>
<proteinExistence type="predicted"/>
<dbReference type="InterPro" id="IPR023393">
    <property type="entry name" value="START-like_dom_sf"/>
</dbReference>
<dbReference type="Gene3D" id="3.30.530.20">
    <property type="match status" value="1"/>
</dbReference>
<feature type="region of interest" description="Disordered" evidence="1">
    <location>
        <begin position="71"/>
        <end position="99"/>
    </location>
</feature>
<name>A0A4U0X4I0_9PEZI</name>
<evidence type="ECO:0000256" key="1">
    <source>
        <dbReference type="SAM" id="MobiDB-lite"/>
    </source>
</evidence>
<evidence type="ECO:0008006" key="4">
    <source>
        <dbReference type="Google" id="ProtNLM"/>
    </source>
</evidence>
<reference evidence="2 3" key="1">
    <citation type="submission" date="2017-03" db="EMBL/GenBank/DDBJ databases">
        <title>Genomes of endolithic fungi from Antarctica.</title>
        <authorList>
            <person name="Coleine C."/>
            <person name="Masonjones S."/>
            <person name="Stajich J.E."/>
        </authorList>
    </citation>
    <scope>NUCLEOTIDE SEQUENCE [LARGE SCALE GENOMIC DNA]</scope>
    <source>
        <strain evidence="2 3">CCFEE 5187</strain>
    </source>
</reference>
<dbReference type="InterPro" id="IPR015075">
    <property type="entry name" value="AtaL"/>
</dbReference>
<dbReference type="Proteomes" id="UP000308768">
    <property type="component" value="Unassembled WGS sequence"/>
</dbReference>
<keyword evidence="3" id="KW-1185">Reference proteome</keyword>
<dbReference type="EMBL" id="NAJN01000577">
    <property type="protein sequence ID" value="TKA71310.1"/>
    <property type="molecule type" value="Genomic_DNA"/>
</dbReference>
<dbReference type="SUPFAM" id="SSF55961">
    <property type="entry name" value="Bet v1-like"/>
    <property type="match status" value="1"/>
</dbReference>
<evidence type="ECO:0000313" key="3">
    <source>
        <dbReference type="Proteomes" id="UP000308768"/>
    </source>
</evidence>
<dbReference type="AlphaFoldDB" id="A0A4U0X4I0"/>
<dbReference type="OrthoDB" id="2320332at2759"/>
<feature type="compositionally biased region" description="Basic and acidic residues" evidence="1">
    <location>
        <begin position="71"/>
        <end position="82"/>
    </location>
</feature>
<evidence type="ECO:0000313" key="2">
    <source>
        <dbReference type="EMBL" id="TKA71310.1"/>
    </source>
</evidence>
<dbReference type="CDD" id="cd08863">
    <property type="entry name" value="SRPBCC_DUF1857"/>
    <property type="match status" value="1"/>
</dbReference>
<accession>A0A4U0X4I0</accession>
<gene>
    <name evidence="2" type="ORF">B0A49_07209</name>
</gene>
<feature type="compositionally biased region" description="Polar residues" evidence="1">
    <location>
        <begin position="84"/>
        <end position="99"/>
    </location>
</feature>
<comment type="caution">
    <text evidence="2">The sequence shown here is derived from an EMBL/GenBank/DDBJ whole genome shotgun (WGS) entry which is preliminary data.</text>
</comment>
<protein>
    <recommendedName>
        <fullName evidence="4">DUF1857-domain-containing protein</fullName>
    </recommendedName>
</protein>
<dbReference type="STRING" id="331657.A0A4U0X4I0"/>